<dbReference type="InterPro" id="IPR054465">
    <property type="entry name" value="Integrase_p58-like_C"/>
</dbReference>
<dbReference type="EMBL" id="OX597814">
    <property type="protein sequence ID" value="CAI9714967.1"/>
    <property type="molecule type" value="Genomic_DNA"/>
</dbReference>
<organism evidence="2 3">
    <name type="scientific">Octopus vulgaris</name>
    <name type="common">Common octopus</name>
    <dbReference type="NCBI Taxonomy" id="6645"/>
    <lineage>
        <taxon>Eukaryota</taxon>
        <taxon>Metazoa</taxon>
        <taxon>Spiralia</taxon>
        <taxon>Lophotrochozoa</taxon>
        <taxon>Mollusca</taxon>
        <taxon>Cephalopoda</taxon>
        <taxon>Coleoidea</taxon>
        <taxon>Octopodiformes</taxon>
        <taxon>Octopoda</taxon>
        <taxon>Incirrata</taxon>
        <taxon>Octopodidae</taxon>
        <taxon>Octopus</taxon>
    </lineage>
</organism>
<protein>
    <recommendedName>
        <fullName evidence="1">Integrase p58-like C-terminal domain-containing protein</fullName>
    </recommendedName>
</protein>
<dbReference type="Proteomes" id="UP001162480">
    <property type="component" value="Chromosome 1"/>
</dbReference>
<evidence type="ECO:0000313" key="3">
    <source>
        <dbReference type="Proteomes" id="UP001162480"/>
    </source>
</evidence>
<reference evidence="2" key="1">
    <citation type="submission" date="2023-08" db="EMBL/GenBank/DDBJ databases">
        <authorList>
            <person name="Alioto T."/>
            <person name="Alioto T."/>
            <person name="Gomez Garrido J."/>
        </authorList>
    </citation>
    <scope>NUCLEOTIDE SEQUENCE</scope>
</reference>
<gene>
    <name evidence="2" type="ORF">OCTVUL_1B027396</name>
</gene>
<accession>A0AA36EVW9</accession>
<dbReference type="Pfam" id="PF22938">
    <property type="entry name" value="Integrase_p58_C"/>
    <property type="match status" value="1"/>
</dbReference>
<keyword evidence="3" id="KW-1185">Reference proteome</keyword>
<feature type="domain" description="Integrase p58-like C-terminal" evidence="1">
    <location>
        <begin position="37"/>
        <end position="68"/>
    </location>
</feature>
<sequence>MNAIYDKNCKARNFSPGDKVLVILPIPGQPFRAKYHGPYLIEKKFSDTDYIVQTPGCRKQKRLCHMNMIGKYHDRSKCVPPKVIAIDIPTDHNSDRLKEECRHLKFEDSAEKANPRLRKSEMLANIHEKIAQLTQEQQCQLSDLLREYLHLFPDVPWRTDLVSHDIEVGD</sequence>
<proteinExistence type="predicted"/>
<name>A0AA36EVW9_OCTVU</name>
<dbReference type="AlphaFoldDB" id="A0AA36EVW9"/>
<evidence type="ECO:0000259" key="1">
    <source>
        <dbReference type="Pfam" id="PF22938"/>
    </source>
</evidence>
<evidence type="ECO:0000313" key="2">
    <source>
        <dbReference type="EMBL" id="CAI9714967.1"/>
    </source>
</evidence>